<proteinExistence type="predicted"/>
<dbReference type="GO" id="GO:0008792">
    <property type="term" value="F:arginine decarboxylase activity"/>
    <property type="evidence" value="ECO:0007669"/>
    <property type="project" value="UniProtKB-EC"/>
</dbReference>
<sequence length="157" mass="17257">MKYSDIHEYSWAAPGHQGGVGFTKTPAGRFYHDYYGENLFRTDMGIERTSLGSLLDHTGAFGESENMPHAYLVPIAPWSVVVGTSGSNRTIMQACMTDNDVVVVDRNCHKSIEQGLMLTGAKPVYMVPSATATALSGQSIRRKCNLKPCRRKSVKAR</sequence>
<dbReference type="PANTHER" id="PTHR45229">
    <property type="entry name" value="CONSTITUTIVE ORNITHINE DECARBOXYLASE"/>
    <property type="match status" value="1"/>
</dbReference>
<dbReference type="InterPro" id="IPR011193">
    <property type="entry name" value="Orn/lys/arg_de-COase"/>
</dbReference>
<dbReference type="AlphaFoldDB" id="A0A376L2Z7"/>
<keyword evidence="2" id="KW-0456">Lyase</keyword>
<name>A0A376L2Z7_ECOLX</name>
<evidence type="ECO:0000313" key="2">
    <source>
        <dbReference type="EMBL" id="STE89208.1"/>
    </source>
</evidence>
<dbReference type="GO" id="GO:0030170">
    <property type="term" value="F:pyridoxal phosphate binding"/>
    <property type="evidence" value="ECO:0007669"/>
    <property type="project" value="TreeGrafter"/>
</dbReference>
<dbReference type="InterPro" id="IPR000310">
    <property type="entry name" value="Orn/Lys/Arg_deCO2ase_major_dom"/>
</dbReference>
<dbReference type="EMBL" id="UFZQ01000001">
    <property type="protein sequence ID" value="STE89208.1"/>
    <property type="molecule type" value="Genomic_DNA"/>
</dbReference>
<dbReference type="GO" id="GO:0006527">
    <property type="term" value="P:L-arginine catabolic process"/>
    <property type="evidence" value="ECO:0007669"/>
    <property type="project" value="TreeGrafter"/>
</dbReference>
<dbReference type="Proteomes" id="UP000255460">
    <property type="component" value="Unassembled WGS sequence"/>
</dbReference>
<dbReference type="SUPFAM" id="SSF53383">
    <property type="entry name" value="PLP-dependent transferases"/>
    <property type="match status" value="1"/>
</dbReference>
<dbReference type="EC" id="4.1.1.19" evidence="2"/>
<evidence type="ECO:0000259" key="1">
    <source>
        <dbReference type="Pfam" id="PF01276"/>
    </source>
</evidence>
<protein>
    <submittedName>
        <fullName evidence="2">Biodegradative arginine decarboxylase</fullName>
        <ecNumber evidence="2">4.1.1.19</ecNumber>
    </submittedName>
</protein>
<dbReference type="InterPro" id="IPR015424">
    <property type="entry name" value="PyrdxlP-dep_Trfase"/>
</dbReference>
<dbReference type="Pfam" id="PF01276">
    <property type="entry name" value="OKR_DC_1"/>
    <property type="match status" value="1"/>
</dbReference>
<reference evidence="2 3" key="1">
    <citation type="submission" date="2018-06" db="EMBL/GenBank/DDBJ databases">
        <authorList>
            <consortium name="Pathogen Informatics"/>
            <person name="Doyle S."/>
        </authorList>
    </citation>
    <scope>NUCLEOTIDE SEQUENCE [LARGE SCALE GENOMIC DNA]</scope>
    <source>
        <strain evidence="2 3">NCTC10418</strain>
    </source>
</reference>
<accession>A0A376L2Z7</accession>
<dbReference type="PANTHER" id="PTHR45229:SF3">
    <property type="entry name" value="BIODEGRADATIVE ARGININE DECARBOXYLASE"/>
    <property type="match status" value="1"/>
</dbReference>
<dbReference type="GO" id="GO:0005829">
    <property type="term" value="C:cytosol"/>
    <property type="evidence" value="ECO:0007669"/>
    <property type="project" value="TreeGrafter"/>
</dbReference>
<dbReference type="InterPro" id="IPR015421">
    <property type="entry name" value="PyrdxlP-dep_Trfase_major"/>
</dbReference>
<organism evidence="2 3">
    <name type="scientific">Escherichia coli</name>
    <dbReference type="NCBI Taxonomy" id="562"/>
    <lineage>
        <taxon>Bacteria</taxon>
        <taxon>Pseudomonadati</taxon>
        <taxon>Pseudomonadota</taxon>
        <taxon>Gammaproteobacteria</taxon>
        <taxon>Enterobacterales</taxon>
        <taxon>Enterobacteriaceae</taxon>
        <taxon>Escherichia</taxon>
    </lineage>
</organism>
<feature type="domain" description="Orn/Lys/Arg decarboxylases family 1 pyridoxal-P attachment site" evidence="1">
    <location>
        <begin position="1"/>
        <end position="144"/>
    </location>
</feature>
<evidence type="ECO:0000313" key="3">
    <source>
        <dbReference type="Proteomes" id="UP000255460"/>
    </source>
</evidence>
<dbReference type="Gene3D" id="3.40.640.10">
    <property type="entry name" value="Type I PLP-dependent aspartate aminotransferase-like (Major domain)"/>
    <property type="match status" value="1"/>
</dbReference>
<gene>
    <name evidence="2" type="primary">adiA_3</name>
    <name evidence="2" type="ORF">NCTC10418_06930</name>
</gene>